<reference evidence="1" key="2">
    <citation type="journal article" date="2015" name="Data Brief">
        <title>Shoot transcriptome of the giant reed, Arundo donax.</title>
        <authorList>
            <person name="Barrero R.A."/>
            <person name="Guerrero F.D."/>
            <person name="Moolhuijzen P."/>
            <person name="Goolsby J.A."/>
            <person name="Tidwell J."/>
            <person name="Bellgard S.E."/>
            <person name="Bellgard M.I."/>
        </authorList>
    </citation>
    <scope>NUCLEOTIDE SEQUENCE</scope>
    <source>
        <tissue evidence="1">Shoot tissue taken approximately 20 cm above the soil surface</tissue>
    </source>
</reference>
<dbReference type="EMBL" id="GBRH01239349">
    <property type="protein sequence ID" value="JAD58546.1"/>
    <property type="molecule type" value="Transcribed_RNA"/>
</dbReference>
<evidence type="ECO:0000313" key="1">
    <source>
        <dbReference type="EMBL" id="JAD58546.1"/>
    </source>
</evidence>
<accession>A0A0A9Q0T2</accession>
<proteinExistence type="predicted"/>
<organism evidence="1">
    <name type="scientific">Arundo donax</name>
    <name type="common">Giant reed</name>
    <name type="synonym">Donax arundinaceus</name>
    <dbReference type="NCBI Taxonomy" id="35708"/>
    <lineage>
        <taxon>Eukaryota</taxon>
        <taxon>Viridiplantae</taxon>
        <taxon>Streptophyta</taxon>
        <taxon>Embryophyta</taxon>
        <taxon>Tracheophyta</taxon>
        <taxon>Spermatophyta</taxon>
        <taxon>Magnoliopsida</taxon>
        <taxon>Liliopsida</taxon>
        <taxon>Poales</taxon>
        <taxon>Poaceae</taxon>
        <taxon>PACMAD clade</taxon>
        <taxon>Arundinoideae</taxon>
        <taxon>Arundineae</taxon>
        <taxon>Arundo</taxon>
    </lineage>
</organism>
<name>A0A0A9Q0T2_ARUDO</name>
<dbReference type="AlphaFoldDB" id="A0A0A9Q0T2"/>
<reference evidence="1" key="1">
    <citation type="submission" date="2014-09" db="EMBL/GenBank/DDBJ databases">
        <authorList>
            <person name="Magalhaes I.L.F."/>
            <person name="Oliveira U."/>
            <person name="Santos F.R."/>
            <person name="Vidigal T.H.D.A."/>
            <person name="Brescovit A.D."/>
            <person name="Santos A.J."/>
        </authorList>
    </citation>
    <scope>NUCLEOTIDE SEQUENCE</scope>
    <source>
        <tissue evidence="1">Shoot tissue taken approximately 20 cm above the soil surface</tissue>
    </source>
</reference>
<sequence>MQETLLFKVFFATDLSTVLSKVSSSLCNMFVRF</sequence>
<protein>
    <submittedName>
        <fullName evidence="1">Uncharacterized protein</fullName>
    </submittedName>
</protein>